<dbReference type="AlphaFoldDB" id="A0A820N133"/>
<evidence type="ECO:0000313" key="1">
    <source>
        <dbReference type="EMBL" id="CAF4381823.1"/>
    </source>
</evidence>
<proteinExistence type="predicted"/>
<accession>A0A820N133</accession>
<sequence>NKSYSLIEFKNLNYLNVMAADISYLEQFLLNTRTNVPSLTELHANYGHLKYVTEDFTRDATRFNCTKIKKLYTEVNLMYLNDYFHYFPLLSN</sequence>
<comment type="caution">
    <text evidence="1">The sequence shown here is derived from an EMBL/GenBank/DDBJ whole genome shotgun (WGS) entry which is preliminary data.</text>
</comment>
<evidence type="ECO:0000313" key="2">
    <source>
        <dbReference type="Proteomes" id="UP000663868"/>
    </source>
</evidence>
<gene>
    <name evidence="1" type="ORF">KXQ929_LOCUS49955</name>
</gene>
<organism evidence="1 2">
    <name type="scientific">Adineta steineri</name>
    <dbReference type="NCBI Taxonomy" id="433720"/>
    <lineage>
        <taxon>Eukaryota</taxon>
        <taxon>Metazoa</taxon>
        <taxon>Spiralia</taxon>
        <taxon>Gnathifera</taxon>
        <taxon>Rotifera</taxon>
        <taxon>Eurotatoria</taxon>
        <taxon>Bdelloidea</taxon>
        <taxon>Adinetida</taxon>
        <taxon>Adinetidae</taxon>
        <taxon>Adineta</taxon>
    </lineage>
</organism>
<feature type="non-terminal residue" evidence="1">
    <location>
        <position position="1"/>
    </location>
</feature>
<dbReference type="Proteomes" id="UP000663868">
    <property type="component" value="Unassembled WGS sequence"/>
</dbReference>
<protein>
    <submittedName>
        <fullName evidence="1">Uncharacterized protein</fullName>
    </submittedName>
</protein>
<reference evidence="1" key="1">
    <citation type="submission" date="2021-02" db="EMBL/GenBank/DDBJ databases">
        <authorList>
            <person name="Nowell W R."/>
        </authorList>
    </citation>
    <scope>NUCLEOTIDE SEQUENCE</scope>
</reference>
<dbReference type="EMBL" id="CAJOBB010022103">
    <property type="protein sequence ID" value="CAF4381823.1"/>
    <property type="molecule type" value="Genomic_DNA"/>
</dbReference>
<name>A0A820N133_9BILA</name>